<organism evidence="2 3">
    <name type="scientific">Stenotrophomonas maltophilia</name>
    <name type="common">Pseudomonas maltophilia</name>
    <name type="synonym">Xanthomonas maltophilia</name>
    <dbReference type="NCBI Taxonomy" id="40324"/>
    <lineage>
        <taxon>Bacteria</taxon>
        <taxon>Pseudomonadati</taxon>
        <taxon>Pseudomonadota</taxon>
        <taxon>Gammaproteobacteria</taxon>
        <taxon>Lysobacterales</taxon>
        <taxon>Lysobacteraceae</taxon>
        <taxon>Stenotrophomonas</taxon>
        <taxon>Stenotrophomonas maltophilia group</taxon>
    </lineage>
</organism>
<dbReference type="PANTHER" id="PTHR36842">
    <property type="entry name" value="PROTEIN TOLB HOMOLOG"/>
    <property type="match status" value="1"/>
</dbReference>
<dbReference type="SUPFAM" id="SSF82171">
    <property type="entry name" value="DPP6 N-terminal domain-like"/>
    <property type="match status" value="1"/>
</dbReference>
<dbReference type="InterPro" id="IPR011044">
    <property type="entry name" value="Quino_amine_DH_bsu"/>
</dbReference>
<comment type="caution">
    <text evidence="2">The sequence shown here is derived from an EMBL/GenBank/DDBJ whole genome shotgun (WGS) entry which is preliminary data.</text>
</comment>
<dbReference type="AlphaFoldDB" id="A0A7V8FFM7"/>
<dbReference type="SUPFAM" id="SSF50969">
    <property type="entry name" value="YVTN repeat-like/Quinoprotein amine dehydrogenase"/>
    <property type="match status" value="1"/>
</dbReference>
<proteinExistence type="inferred from homology"/>
<name>A0A7V8FFM7_STEMA</name>
<dbReference type="EMBL" id="WNDS01000003">
    <property type="protein sequence ID" value="KAF1014680.1"/>
    <property type="molecule type" value="Genomic_DNA"/>
</dbReference>
<reference evidence="3" key="1">
    <citation type="journal article" date="2020" name="MBio">
        <title>Horizontal gene transfer to a defensive symbiont with a reduced genome amongst a multipartite beetle microbiome.</title>
        <authorList>
            <person name="Waterworth S.C."/>
            <person name="Florez L.V."/>
            <person name="Rees E.R."/>
            <person name="Hertweck C."/>
            <person name="Kaltenpoth M."/>
            <person name="Kwan J.C."/>
        </authorList>
    </citation>
    <scope>NUCLEOTIDE SEQUENCE [LARGE SCALE GENOMIC DNA]</scope>
</reference>
<dbReference type="Pfam" id="PF07676">
    <property type="entry name" value="PD40"/>
    <property type="match status" value="4"/>
</dbReference>
<dbReference type="InterPro" id="IPR011659">
    <property type="entry name" value="WD40"/>
</dbReference>
<dbReference type="PANTHER" id="PTHR36842:SF1">
    <property type="entry name" value="PROTEIN TOLB"/>
    <property type="match status" value="1"/>
</dbReference>
<evidence type="ECO:0000313" key="3">
    <source>
        <dbReference type="Proteomes" id="UP000487117"/>
    </source>
</evidence>
<dbReference type="Gene3D" id="2.120.10.30">
    <property type="entry name" value="TolB, C-terminal domain"/>
    <property type="match status" value="2"/>
</dbReference>
<dbReference type="Proteomes" id="UP000487117">
    <property type="component" value="Unassembled WGS sequence"/>
</dbReference>
<accession>A0A7V8FFM7</accession>
<gene>
    <name evidence="2" type="primary">tolB_2</name>
    <name evidence="2" type="ORF">GAK31_02167</name>
</gene>
<evidence type="ECO:0000256" key="1">
    <source>
        <dbReference type="ARBA" id="ARBA00009820"/>
    </source>
</evidence>
<dbReference type="InterPro" id="IPR011042">
    <property type="entry name" value="6-blade_b-propeller_TolB-like"/>
</dbReference>
<sequence>MLVALLVMTVLLVERTPTPTALDAAVDDGTRVIGSPERPYRLITASAGFETYPTLSPDGSQMAYEAAAAGTNGTTIKVQTSGYAPARTLLAPPAGASDRFPSWSPDGREIAFARFSTDGSCQVLIASATGGDLRQATRCDGTELLSFDWTPDGRGLVFGSMAGRYAHRGIRVLDLASDQWRALDYPVDDDDYDYAPHYSPDGRWLVFVRNPQLGDLWRMPAQGGTPEQLTDEAAEIRGWAWLSDSRHIVFGRRVDSESRLYYLDSEKHALRDVGVDDAQWPTVSRYNDMLAFVQRRAQFGLFRLPLQGGEPQRLFPSNGRDSQPTLAPDGQHLVFTSDRSGSFGLWWADLQRPDSLRLVEGLRPEARQAPDWSADSRQLLAAGRDDHGNAHIYEIAPRDEHLQVLPVPVQQPLQALYTADPDRLLVVERDAGQHTRLSLFDRSAQPWRRLASIEGVSQARFDAERSRVLFTRLGTGGLWSVDPGLDAASVQQVNDERPSRWRYRTWTAARNGSIDYLVSTADCSTQLVRLLNPQPPVARCLDAGRHSASNGFIASADGSELFLAMAVSDGADIGVMRLPERPRAPFSVISNTLMWKGKNPS</sequence>
<protein>
    <submittedName>
        <fullName evidence="2">Protein TolB</fullName>
    </submittedName>
</protein>
<comment type="similarity">
    <text evidence="1">Belongs to the TolB family.</text>
</comment>
<evidence type="ECO:0000313" key="2">
    <source>
        <dbReference type="EMBL" id="KAF1014680.1"/>
    </source>
</evidence>